<protein>
    <recommendedName>
        <fullName evidence="3">DUF721 domain-containing protein</fullName>
    </recommendedName>
</protein>
<evidence type="ECO:0008006" key="3">
    <source>
        <dbReference type="Google" id="ProtNLM"/>
    </source>
</evidence>
<dbReference type="PANTHER" id="PTHR36456:SF1">
    <property type="entry name" value="UPF0232 PROTEIN SCO3875"/>
    <property type="match status" value="1"/>
</dbReference>
<gene>
    <name evidence="1" type="ORF">H206_03024</name>
</gene>
<dbReference type="EMBL" id="MTKO01000127">
    <property type="protein sequence ID" value="RWX43234.1"/>
    <property type="molecule type" value="Genomic_DNA"/>
</dbReference>
<keyword evidence="2" id="KW-1185">Reference proteome</keyword>
<dbReference type="AlphaFoldDB" id="A0A3S3QNR5"/>
<dbReference type="InterPro" id="IPR007922">
    <property type="entry name" value="DciA-like"/>
</dbReference>
<comment type="caution">
    <text evidence="1">The sequence shown here is derived from an EMBL/GenBank/DDBJ whole genome shotgun (WGS) entry which is preliminary data.</text>
</comment>
<organism evidence="1 2">
    <name type="scientific">Candidatus Electrothrix aarhusensis</name>
    <dbReference type="NCBI Taxonomy" id="1859131"/>
    <lineage>
        <taxon>Bacteria</taxon>
        <taxon>Pseudomonadati</taxon>
        <taxon>Thermodesulfobacteriota</taxon>
        <taxon>Desulfobulbia</taxon>
        <taxon>Desulfobulbales</taxon>
        <taxon>Desulfobulbaceae</taxon>
        <taxon>Candidatus Electrothrix</taxon>
    </lineage>
</organism>
<name>A0A3S3QNR5_9BACT</name>
<reference evidence="1 2" key="1">
    <citation type="submission" date="2017-01" db="EMBL/GenBank/DDBJ databases">
        <title>The cable genome- insights into the physiology and evolution of filamentous bacteria capable of sulfide oxidation via long distance electron transfer.</title>
        <authorList>
            <person name="Schreiber L."/>
            <person name="Bjerg J.T."/>
            <person name="Boggild A."/>
            <person name="Van De Vossenberg J."/>
            <person name="Meysman F."/>
            <person name="Nielsen L.P."/>
            <person name="Schramm A."/>
            <person name="Kjeldsen K.U."/>
        </authorList>
    </citation>
    <scope>NUCLEOTIDE SEQUENCE [LARGE SCALE GENOMIC DNA]</scope>
    <source>
        <strain evidence="1">MCF</strain>
    </source>
</reference>
<evidence type="ECO:0000313" key="1">
    <source>
        <dbReference type="EMBL" id="RWX43234.1"/>
    </source>
</evidence>
<dbReference type="Pfam" id="PF05258">
    <property type="entry name" value="DciA"/>
    <property type="match status" value="1"/>
</dbReference>
<dbReference type="Proteomes" id="UP000287853">
    <property type="component" value="Unassembled WGS sequence"/>
</dbReference>
<dbReference type="PANTHER" id="PTHR36456">
    <property type="entry name" value="UPF0232 PROTEIN SCO3875"/>
    <property type="match status" value="1"/>
</dbReference>
<proteinExistence type="predicted"/>
<sequence>MYCEGCPFLSPELYGKRVYTIPVFCYTSNFSFLYQEHFSSGMVEKLRRKLVSLADSLSDVYGHQQWGNQWHLFKLTHHWPQLVGNAFAEHSMPAYFRRKELWVYAHNSLWMQQMHFSSTDIIAKINVFLRGALTVEDLRWALQPAELIDTPEEKYVPPPLDVDSDAERQFRSMAENVANPEAREALCRLWKRMESLKKK</sequence>
<evidence type="ECO:0000313" key="2">
    <source>
        <dbReference type="Proteomes" id="UP000287853"/>
    </source>
</evidence>
<accession>A0A3S3QNR5</accession>